<dbReference type="GO" id="GO:0015031">
    <property type="term" value="P:protein transport"/>
    <property type="evidence" value="ECO:0007669"/>
    <property type="project" value="UniProtKB-UniRule"/>
</dbReference>
<dbReference type="InterPro" id="IPR003538">
    <property type="entry name" value="TonB"/>
</dbReference>
<dbReference type="GO" id="GO:0030288">
    <property type="term" value="C:outer membrane-bounded periplasmic space"/>
    <property type="evidence" value="ECO:0007669"/>
    <property type="project" value="InterPro"/>
</dbReference>
<feature type="transmembrane region" description="Helical" evidence="10">
    <location>
        <begin position="18"/>
        <end position="36"/>
    </location>
</feature>
<dbReference type="Pfam" id="PF03544">
    <property type="entry name" value="TonB_C"/>
    <property type="match status" value="1"/>
</dbReference>
<keyword evidence="9 10" id="KW-0472">Membrane</keyword>
<keyword evidence="7 10" id="KW-0653">Protein transport</keyword>
<evidence type="ECO:0000256" key="1">
    <source>
        <dbReference type="ARBA" id="ARBA00004383"/>
    </source>
</evidence>
<dbReference type="GO" id="GO:0015891">
    <property type="term" value="P:siderophore transport"/>
    <property type="evidence" value="ECO:0007669"/>
    <property type="project" value="InterPro"/>
</dbReference>
<sequence>MSHAVLQEPELSPAARRVLGALLLSLGLHAAIIGLVRIAPAKVSVGTPAVMQVQFSRMAPVEKSDAKVSTNALSQPVMQATAPSLTSVPVALPSPPHIAATPVAEPDKQTVTHAAVIAPPNPEKLPQIDLPVNVDTTYYTAKEVDVHPRALATIQPVYPMAAAANNQQGWVVLHIKLDETGRVEEVKVADATPAGVFDEAALEAFRQGKFSPAQKSGRAVKSLMEIKVWFKLD</sequence>
<reference evidence="13" key="1">
    <citation type="submission" date="2019-11" db="EMBL/GenBank/DDBJ databases">
        <title>Isolation and characterization of a novel species in the genus Sulfuriferula.</title>
        <authorList>
            <person name="Mochizuki J."/>
            <person name="Kojima H."/>
            <person name="Fukui M."/>
        </authorList>
    </citation>
    <scope>NUCLEOTIDE SEQUENCE [LARGE SCALE GENOMIC DNA]</scope>
    <source>
        <strain evidence="13">SGTM</strain>
    </source>
</reference>
<dbReference type="Proteomes" id="UP000463939">
    <property type="component" value="Chromosome"/>
</dbReference>
<keyword evidence="10" id="KW-0735">Signal-anchor</keyword>
<dbReference type="GO" id="GO:0055085">
    <property type="term" value="P:transmembrane transport"/>
    <property type="evidence" value="ECO:0007669"/>
    <property type="project" value="InterPro"/>
</dbReference>
<gene>
    <name evidence="12" type="ORF">SFSGTM_26760</name>
</gene>
<protein>
    <recommendedName>
        <fullName evidence="10">Protein TonB</fullName>
    </recommendedName>
</protein>
<evidence type="ECO:0000256" key="8">
    <source>
        <dbReference type="ARBA" id="ARBA00022989"/>
    </source>
</evidence>
<keyword evidence="3 10" id="KW-0813">Transport</keyword>
<evidence type="ECO:0000256" key="3">
    <source>
        <dbReference type="ARBA" id="ARBA00022448"/>
    </source>
</evidence>
<evidence type="ECO:0000256" key="5">
    <source>
        <dbReference type="ARBA" id="ARBA00022519"/>
    </source>
</evidence>
<name>A0A809S4M4_9PROT</name>
<evidence type="ECO:0000313" key="13">
    <source>
        <dbReference type="Proteomes" id="UP000463939"/>
    </source>
</evidence>
<evidence type="ECO:0000259" key="11">
    <source>
        <dbReference type="PROSITE" id="PS52015"/>
    </source>
</evidence>
<evidence type="ECO:0000313" key="12">
    <source>
        <dbReference type="EMBL" id="BBP01968.1"/>
    </source>
</evidence>
<dbReference type="InterPro" id="IPR037682">
    <property type="entry name" value="TonB_C"/>
</dbReference>
<dbReference type="RefSeq" id="WP_162085675.1">
    <property type="nucleotide sequence ID" value="NZ_AP021881.1"/>
</dbReference>
<evidence type="ECO:0000256" key="6">
    <source>
        <dbReference type="ARBA" id="ARBA00022692"/>
    </source>
</evidence>
<dbReference type="Gene3D" id="3.30.1150.10">
    <property type="match status" value="1"/>
</dbReference>
<feature type="domain" description="TonB C-terminal" evidence="11">
    <location>
        <begin position="143"/>
        <end position="233"/>
    </location>
</feature>
<dbReference type="PANTHER" id="PTHR33446">
    <property type="entry name" value="PROTEIN TONB-RELATED"/>
    <property type="match status" value="1"/>
</dbReference>
<evidence type="ECO:0000256" key="4">
    <source>
        <dbReference type="ARBA" id="ARBA00022475"/>
    </source>
</evidence>
<proteinExistence type="inferred from homology"/>
<dbReference type="InterPro" id="IPR051045">
    <property type="entry name" value="TonB-dependent_transducer"/>
</dbReference>
<evidence type="ECO:0000256" key="7">
    <source>
        <dbReference type="ARBA" id="ARBA00022927"/>
    </source>
</evidence>
<keyword evidence="13" id="KW-1185">Reference proteome</keyword>
<organism evidence="12 13">
    <name type="scientific">Sulfuriferula nivalis</name>
    <dbReference type="NCBI Taxonomy" id="2675298"/>
    <lineage>
        <taxon>Bacteria</taxon>
        <taxon>Pseudomonadati</taxon>
        <taxon>Pseudomonadota</taxon>
        <taxon>Betaproteobacteria</taxon>
        <taxon>Nitrosomonadales</taxon>
        <taxon>Sulfuricellaceae</taxon>
        <taxon>Sulfuriferula</taxon>
    </lineage>
</organism>
<dbReference type="NCBIfam" id="TIGR01352">
    <property type="entry name" value="tonB_Cterm"/>
    <property type="match status" value="1"/>
</dbReference>
<evidence type="ECO:0000256" key="9">
    <source>
        <dbReference type="ARBA" id="ARBA00023136"/>
    </source>
</evidence>
<dbReference type="GO" id="GO:0005886">
    <property type="term" value="C:plasma membrane"/>
    <property type="evidence" value="ECO:0007669"/>
    <property type="project" value="UniProtKB-SubCell"/>
</dbReference>
<dbReference type="InterPro" id="IPR006260">
    <property type="entry name" value="TonB/TolA_C"/>
</dbReference>
<comment type="similarity">
    <text evidence="2 10">Belongs to the TonB family.</text>
</comment>
<dbReference type="PRINTS" id="PR01374">
    <property type="entry name" value="TONBPROTEIN"/>
</dbReference>
<keyword evidence="8 10" id="KW-1133">Transmembrane helix</keyword>
<dbReference type="KEGG" id="sniv:SFSGTM_26760"/>
<evidence type="ECO:0000256" key="10">
    <source>
        <dbReference type="RuleBase" id="RU362123"/>
    </source>
</evidence>
<dbReference type="AlphaFoldDB" id="A0A809S4M4"/>
<keyword evidence="4 10" id="KW-1003">Cell membrane</keyword>
<keyword evidence="5 10" id="KW-0997">Cell inner membrane</keyword>
<dbReference type="EMBL" id="AP021881">
    <property type="protein sequence ID" value="BBP01968.1"/>
    <property type="molecule type" value="Genomic_DNA"/>
</dbReference>
<accession>A0A809S4M4</accession>
<dbReference type="GO" id="GO:0031992">
    <property type="term" value="F:energy transducer activity"/>
    <property type="evidence" value="ECO:0007669"/>
    <property type="project" value="InterPro"/>
</dbReference>
<keyword evidence="6 10" id="KW-0812">Transmembrane</keyword>
<dbReference type="PROSITE" id="PS52015">
    <property type="entry name" value="TONB_CTD"/>
    <property type="match status" value="1"/>
</dbReference>
<evidence type="ECO:0000256" key="2">
    <source>
        <dbReference type="ARBA" id="ARBA00006555"/>
    </source>
</evidence>
<dbReference type="SUPFAM" id="SSF74653">
    <property type="entry name" value="TolA/TonB C-terminal domain"/>
    <property type="match status" value="1"/>
</dbReference>
<comment type="subcellular location">
    <subcellularLocation>
        <location evidence="1 10">Cell inner membrane</location>
        <topology evidence="1 10">Single-pass membrane protein</topology>
        <orientation evidence="1 10">Periplasmic side</orientation>
    </subcellularLocation>
</comment>
<comment type="function">
    <text evidence="10">Interacts with outer membrane receptor proteins that carry out high-affinity binding and energy dependent uptake into the periplasmic space of specific substrates. It could act to transduce energy from the cytoplasmic membrane to specific energy-requiring processes in the outer membrane, resulting in the release into the periplasm of ligands bound by these outer membrane proteins.</text>
</comment>